<evidence type="ECO:0000256" key="1">
    <source>
        <dbReference type="SAM" id="Coils"/>
    </source>
</evidence>
<keyword evidence="2" id="KW-1133">Transmembrane helix</keyword>
<reference evidence="3 4" key="1">
    <citation type="submission" date="2018-11" db="EMBL/GenBank/DDBJ databases">
        <title>Genome sequencing of Paenibacillus sp. KCOM 3021 (= ChDC PVNT-B20).</title>
        <authorList>
            <person name="Kook J.-K."/>
            <person name="Park S.-N."/>
            <person name="Lim Y.K."/>
        </authorList>
    </citation>
    <scope>NUCLEOTIDE SEQUENCE [LARGE SCALE GENOMIC DNA]</scope>
    <source>
        <strain evidence="3 4">KCOM 3021</strain>
    </source>
</reference>
<keyword evidence="2" id="KW-0472">Membrane</keyword>
<evidence type="ECO:0000256" key="2">
    <source>
        <dbReference type="SAM" id="Phobius"/>
    </source>
</evidence>
<dbReference type="AlphaFoldDB" id="A0A3P3TAE8"/>
<keyword evidence="1" id="KW-0175">Coiled coil</keyword>
<gene>
    <name evidence="3" type="ORF">EHV15_35450</name>
</gene>
<feature type="transmembrane region" description="Helical" evidence="2">
    <location>
        <begin position="9"/>
        <end position="27"/>
    </location>
</feature>
<dbReference type="RefSeq" id="WP_128635965.1">
    <property type="nucleotide sequence ID" value="NZ_RRCN01000002.1"/>
</dbReference>
<protein>
    <submittedName>
        <fullName evidence="3">Uncharacterized protein</fullName>
    </submittedName>
</protein>
<evidence type="ECO:0000313" key="4">
    <source>
        <dbReference type="Proteomes" id="UP000267017"/>
    </source>
</evidence>
<accession>A0A3P3TAE8</accession>
<organism evidence="3 4">
    <name type="scientific">Paenibacillus oralis</name>
    <dbReference type="NCBI Taxonomy" id="2490856"/>
    <lineage>
        <taxon>Bacteria</taxon>
        <taxon>Bacillati</taxon>
        <taxon>Bacillota</taxon>
        <taxon>Bacilli</taxon>
        <taxon>Bacillales</taxon>
        <taxon>Paenibacillaceae</taxon>
        <taxon>Paenibacillus</taxon>
    </lineage>
</organism>
<feature type="transmembrane region" description="Helical" evidence="2">
    <location>
        <begin position="47"/>
        <end position="64"/>
    </location>
</feature>
<feature type="coiled-coil region" evidence="1">
    <location>
        <begin position="124"/>
        <end position="158"/>
    </location>
</feature>
<sequence>MRKIIANTLFYFIIVGLLLLIITFVGIGLKEVASWFSLIIPAEHQMYWGTGATLFLIGSFMLMYKLEKAQTRRRLSKIYPITNENMSVFRKVLILCVETHISYLMGFLEGLKDHDDNESLKKLYDDSQKEADSYKGILNKLKSEKEITNDELAILNELYSKKLL</sequence>
<keyword evidence="2" id="KW-0812">Transmembrane</keyword>
<dbReference type="Proteomes" id="UP000267017">
    <property type="component" value="Unassembled WGS sequence"/>
</dbReference>
<comment type="caution">
    <text evidence="3">The sequence shown here is derived from an EMBL/GenBank/DDBJ whole genome shotgun (WGS) entry which is preliminary data.</text>
</comment>
<proteinExistence type="predicted"/>
<dbReference type="EMBL" id="RRCN01000002">
    <property type="protein sequence ID" value="RRJ54872.1"/>
    <property type="molecule type" value="Genomic_DNA"/>
</dbReference>
<name>A0A3P3TAE8_9BACL</name>
<keyword evidence="4" id="KW-1185">Reference proteome</keyword>
<evidence type="ECO:0000313" key="3">
    <source>
        <dbReference type="EMBL" id="RRJ54872.1"/>
    </source>
</evidence>